<keyword evidence="3" id="KW-1185">Reference proteome</keyword>
<feature type="compositionally biased region" description="Basic and acidic residues" evidence="1">
    <location>
        <begin position="20"/>
        <end position="51"/>
    </location>
</feature>
<proteinExistence type="predicted"/>
<name>A0ABU2N8W6_9PSEU</name>
<protein>
    <submittedName>
        <fullName evidence="2">Uncharacterized protein</fullName>
    </submittedName>
</protein>
<evidence type="ECO:0000313" key="3">
    <source>
        <dbReference type="Proteomes" id="UP001183202"/>
    </source>
</evidence>
<sequence>MKELTDRTWLRSHEEETGDVRVYRPEDHPLPPARGREGLTFHSDGRFDYRAPGRAGTETGTWHEAGDDVQADIAGQVIHFGVVEVDDDVLRLRWPHP</sequence>
<dbReference type="EMBL" id="JAVREJ010000007">
    <property type="protein sequence ID" value="MDT0350385.1"/>
    <property type="molecule type" value="Genomic_DNA"/>
</dbReference>
<reference evidence="3" key="1">
    <citation type="submission" date="2023-07" db="EMBL/GenBank/DDBJ databases">
        <title>30 novel species of actinomycetes from the DSMZ collection.</title>
        <authorList>
            <person name="Nouioui I."/>
        </authorList>
    </citation>
    <scope>NUCLEOTIDE SEQUENCE [LARGE SCALE GENOMIC DNA]</scope>
    <source>
        <strain evidence="3">DSM 45834</strain>
    </source>
</reference>
<dbReference type="Proteomes" id="UP001183202">
    <property type="component" value="Unassembled WGS sequence"/>
</dbReference>
<organism evidence="2 3">
    <name type="scientific">Pseudonocardia charpentierae</name>
    <dbReference type="NCBI Taxonomy" id="3075545"/>
    <lineage>
        <taxon>Bacteria</taxon>
        <taxon>Bacillati</taxon>
        <taxon>Actinomycetota</taxon>
        <taxon>Actinomycetes</taxon>
        <taxon>Pseudonocardiales</taxon>
        <taxon>Pseudonocardiaceae</taxon>
        <taxon>Pseudonocardia</taxon>
    </lineage>
</organism>
<comment type="caution">
    <text evidence="2">The sequence shown here is derived from an EMBL/GenBank/DDBJ whole genome shotgun (WGS) entry which is preliminary data.</text>
</comment>
<gene>
    <name evidence="2" type="ORF">RM445_12705</name>
</gene>
<feature type="region of interest" description="Disordered" evidence="1">
    <location>
        <begin position="20"/>
        <end position="61"/>
    </location>
</feature>
<evidence type="ECO:0000313" key="2">
    <source>
        <dbReference type="EMBL" id="MDT0350385.1"/>
    </source>
</evidence>
<accession>A0ABU2N8W6</accession>
<dbReference type="RefSeq" id="WP_311556419.1">
    <property type="nucleotide sequence ID" value="NZ_JAVREJ010000007.1"/>
</dbReference>
<evidence type="ECO:0000256" key="1">
    <source>
        <dbReference type="SAM" id="MobiDB-lite"/>
    </source>
</evidence>